<protein>
    <submittedName>
        <fullName evidence="1">2006_t:CDS:1</fullName>
    </submittedName>
</protein>
<reference evidence="1" key="1">
    <citation type="submission" date="2021-06" db="EMBL/GenBank/DDBJ databases">
        <authorList>
            <person name="Kallberg Y."/>
            <person name="Tangrot J."/>
            <person name="Rosling A."/>
        </authorList>
    </citation>
    <scope>NUCLEOTIDE SEQUENCE</scope>
    <source>
        <strain evidence="1">CL356</strain>
    </source>
</reference>
<comment type="caution">
    <text evidence="1">The sequence shown here is derived from an EMBL/GenBank/DDBJ whole genome shotgun (WGS) entry which is preliminary data.</text>
</comment>
<gene>
    <name evidence="1" type="ORF">ACOLOM_LOCUS4793</name>
</gene>
<keyword evidence="2" id="KW-1185">Reference proteome</keyword>
<evidence type="ECO:0000313" key="1">
    <source>
        <dbReference type="EMBL" id="CAG8549409.1"/>
    </source>
</evidence>
<evidence type="ECO:0000313" key="2">
    <source>
        <dbReference type="Proteomes" id="UP000789525"/>
    </source>
</evidence>
<name>A0ACA9LU50_9GLOM</name>
<accession>A0ACA9LU50</accession>
<organism evidence="1 2">
    <name type="scientific">Acaulospora colombiana</name>
    <dbReference type="NCBI Taxonomy" id="27376"/>
    <lineage>
        <taxon>Eukaryota</taxon>
        <taxon>Fungi</taxon>
        <taxon>Fungi incertae sedis</taxon>
        <taxon>Mucoromycota</taxon>
        <taxon>Glomeromycotina</taxon>
        <taxon>Glomeromycetes</taxon>
        <taxon>Diversisporales</taxon>
        <taxon>Acaulosporaceae</taxon>
        <taxon>Acaulospora</taxon>
    </lineage>
</organism>
<dbReference type="EMBL" id="CAJVPT010008195">
    <property type="protein sequence ID" value="CAG8549409.1"/>
    <property type="molecule type" value="Genomic_DNA"/>
</dbReference>
<proteinExistence type="predicted"/>
<dbReference type="Proteomes" id="UP000789525">
    <property type="component" value="Unassembled WGS sequence"/>
</dbReference>
<sequence length="163" mass="18721">MQRTSYTRAIKYIKRAYFNYGEGKEDGKESEIVSETSEASSTSSYRNFLSGNKNTRPSSGHRNIREFVSSTFTGIKNVVGSPTDETVNSRDPVTPTEMESEDQSSIDSDDDIPKSPNASKIEIFNKRIRDLQERFEEGFFSTFHDPFELMNDPVIQNYLRKKY</sequence>